<dbReference type="EMBL" id="CAXITT010000231">
    <property type="protein sequence ID" value="CAL1536481.1"/>
    <property type="molecule type" value="Genomic_DNA"/>
</dbReference>
<dbReference type="PANTHER" id="PTHR28643:SF1">
    <property type="entry name" value="SWI5-DEPENDENT RECOMBINATION DNA REPAIR PROTEIN 1 HOMOLOG"/>
    <property type="match status" value="1"/>
</dbReference>
<keyword evidence="9" id="KW-0539">Nucleus</keyword>
<comment type="subcellular location">
    <subcellularLocation>
        <location evidence="1">Nucleus</location>
    </subcellularLocation>
</comment>
<dbReference type="Proteomes" id="UP001497497">
    <property type="component" value="Unassembled WGS sequence"/>
</dbReference>
<dbReference type="GO" id="GO:0003713">
    <property type="term" value="F:transcription coactivator activity"/>
    <property type="evidence" value="ECO:0007669"/>
    <property type="project" value="InterPro"/>
</dbReference>
<evidence type="ECO:0000256" key="7">
    <source>
        <dbReference type="ARBA" id="ARBA00023163"/>
    </source>
</evidence>
<evidence type="ECO:0000256" key="5">
    <source>
        <dbReference type="ARBA" id="ARBA00023015"/>
    </source>
</evidence>
<evidence type="ECO:0000256" key="6">
    <source>
        <dbReference type="ARBA" id="ARBA00023054"/>
    </source>
</evidence>
<dbReference type="Pfam" id="PF10376">
    <property type="entry name" value="Mei5"/>
    <property type="match status" value="1"/>
</dbReference>
<evidence type="ECO:0000256" key="4">
    <source>
        <dbReference type="ARBA" id="ARBA00022763"/>
    </source>
</evidence>
<evidence type="ECO:0000256" key="11">
    <source>
        <dbReference type="SAM" id="Coils"/>
    </source>
</evidence>
<protein>
    <recommendedName>
        <fullName evidence="3">Swi5-dependent recombination DNA repair protein 1 homolog</fullName>
    </recommendedName>
    <alternativeName>
        <fullName evidence="10">Meiosis protein 5 homolog</fullName>
    </alternativeName>
</protein>
<keyword evidence="7" id="KW-0804">Transcription</keyword>
<evidence type="ECO:0000256" key="9">
    <source>
        <dbReference type="ARBA" id="ARBA00023242"/>
    </source>
</evidence>
<evidence type="ECO:0000256" key="2">
    <source>
        <dbReference type="ARBA" id="ARBA00008729"/>
    </source>
</evidence>
<name>A0AAV2HQT9_LYMST</name>
<organism evidence="12 13">
    <name type="scientific">Lymnaea stagnalis</name>
    <name type="common">Great pond snail</name>
    <name type="synonym">Helix stagnalis</name>
    <dbReference type="NCBI Taxonomy" id="6523"/>
    <lineage>
        <taxon>Eukaryota</taxon>
        <taxon>Metazoa</taxon>
        <taxon>Spiralia</taxon>
        <taxon>Lophotrochozoa</taxon>
        <taxon>Mollusca</taxon>
        <taxon>Gastropoda</taxon>
        <taxon>Heterobranchia</taxon>
        <taxon>Euthyneura</taxon>
        <taxon>Panpulmonata</taxon>
        <taxon>Hygrophila</taxon>
        <taxon>Lymnaeoidea</taxon>
        <taxon>Lymnaeidae</taxon>
        <taxon>Lymnaea</taxon>
    </lineage>
</organism>
<evidence type="ECO:0000256" key="1">
    <source>
        <dbReference type="ARBA" id="ARBA00004123"/>
    </source>
</evidence>
<keyword evidence="8" id="KW-0234">DNA repair</keyword>
<keyword evidence="13" id="KW-1185">Reference proteome</keyword>
<dbReference type="GO" id="GO:0032798">
    <property type="term" value="C:Swi5-Sfr1 complex"/>
    <property type="evidence" value="ECO:0007669"/>
    <property type="project" value="InterPro"/>
</dbReference>
<reference evidence="12 13" key="1">
    <citation type="submission" date="2024-04" db="EMBL/GenBank/DDBJ databases">
        <authorList>
            <consortium name="Genoscope - CEA"/>
            <person name="William W."/>
        </authorList>
    </citation>
    <scope>NUCLEOTIDE SEQUENCE [LARGE SCALE GENOMIC DNA]</scope>
</reference>
<dbReference type="AlphaFoldDB" id="A0AAV2HQT9"/>
<evidence type="ECO:0000256" key="8">
    <source>
        <dbReference type="ARBA" id="ARBA00023204"/>
    </source>
</evidence>
<dbReference type="GO" id="GO:0000724">
    <property type="term" value="P:double-strand break repair via homologous recombination"/>
    <property type="evidence" value="ECO:0007669"/>
    <property type="project" value="InterPro"/>
</dbReference>
<dbReference type="InterPro" id="IPR042429">
    <property type="entry name" value="SFR1"/>
</dbReference>
<dbReference type="InterPro" id="IPR018468">
    <property type="entry name" value="SFR1/Mei5"/>
</dbReference>
<gene>
    <name evidence="12" type="ORF">GSLYS_00010394001</name>
</gene>
<keyword evidence="5" id="KW-0805">Transcription regulation</keyword>
<dbReference type="PANTHER" id="PTHR28643">
    <property type="entry name" value="SWI5-DEPENDENT RECOMBINATION DNA REPAIR PROTEIN 1 HOMOLOG"/>
    <property type="match status" value="1"/>
</dbReference>
<sequence>MNTKRNENYDSKDKCKPETPVIAMSSALKDRLKKCGRYHSSSPTIKKIIQENDPLHTDKARNTPCDTKRKCVNPIGGSEDDFIKRKKFTFGDASQKDTKLSNIKIEPLIDLKVDQEIATLKENCSTTVCQASVKVDVDCQSHLEAEKRRLELELSQKNEQLRKLKMVKMYREKNNLTELQVLIDTWRDVSQRALTDLLERHPEPKPTMSQLIAQMQIDTGLIAYNTEEEGFT</sequence>
<keyword evidence="6 11" id="KW-0175">Coiled coil</keyword>
<feature type="coiled-coil region" evidence="11">
    <location>
        <begin position="140"/>
        <end position="167"/>
    </location>
</feature>
<proteinExistence type="inferred from homology"/>
<comment type="caution">
    <text evidence="12">The sequence shown here is derived from an EMBL/GenBank/DDBJ whole genome shotgun (WGS) entry which is preliminary data.</text>
</comment>
<dbReference type="Gene3D" id="6.10.140.1020">
    <property type="match status" value="1"/>
</dbReference>
<evidence type="ECO:0000256" key="3">
    <source>
        <dbReference type="ARBA" id="ARBA00014688"/>
    </source>
</evidence>
<accession>A0AAV2HQT9</accession>
<evidence type="ECO:0000313" key="13">
    <source>
        <dbReference type="Proteomes" id="UP001497497"/>
    </source>
</evidence>
<keyword evidence="4" id="KW-0227">DNA damage</keyword>
<evidence type="ECO:0000313" key="12">
    <source>
        <dbReference type="EMBL" id="CAL1536481.1"/>
    </source>
</evidence>
<comment type="similarity">
    <text evidence="2">Belongs to the SFR1/MEI5 family.</text>
</comment>
<evidence type="ECO:0000256" key="10">
    <source>
        <dbReference type="ARBA" id="ARBA00033234"/>
    </source>
</evidence>